<dbReference type="OrthoDB" id="7337537at2"/>
<evidence type="ECO:0000259" key="3">
    <source>
        <dbReference type="Pfam" id="PF13458"/>
    </source>
</evidence>
<dbReference type="PANTHER" id="PTHR47628:SF1">
    <property type="entry name" value="ALIPHATIC AMIDASE EXPRESSION-REGULATING PROTEIN"/>
    <property type="match status" value="1"/>
</dbReference>
<dbReference type="SUPFAM" id="SSF53822">
    <property type="entry name" value="Periplasmic binding protein-like I"/>
    <property type="match status" value="1"/>
</dbReference>
<evidence type="ECO:0000313" key="4">
    <source>
        <dbReference type="EMBL" id="AWK76131.1"/>
    </source>
</evidence>
<keyword evidence="2" id="KW-0732">Signal</keyword>
<feature type="domain" description="Leucine-binding protein" evidence="3">
    <location>
        <begin position="13"/>
        <end position="342"/>
    </location>
</feature>
<dbReference type="InterPro" id="IPR028082">
    <property type="entry name" value="Peripla_BP_I"/>
</dbReference>
<proteinExistence type="inferred from homology"/>
<keyword evidence="5" id="KW-1185">Reference proteome</keyword>
<dbReference type="RefSeq" id="WP_109335612.1">
    <property type="nucleotide sequence ID" value="NZ_CP021355.1"/>
</dbReference>
<reference evidence="4 5" key="1">
    <citation type="submission" date="2017-05" db="EMBL/GenBank/DDBJ databases">
        <title>Isolation of Rhodococcus sp. S2-17 biodegrading of BP-3.</title>
        <authorList>
            <person name="Lee Y."/>
            <person name="Kim K.H."/>
            <person name="Chun B.H."/>
            <person name="Jung H.S."/>
            <person name="Jeon C.O."/>
        </authorList>
    </citation>
    <scope>NUCLEOTIDE SEQUENCE [LARGE SCALE GENOMIC DNA]</scope>
    <source>
        <strain evidence="4 5">S2-17</strain>
        <plasmid evidence="5">prb98</plasmid>
    </source>
</reference>
<dbReference type="Gene3D" id="3.40.50.2300">
    <property type="match status" value="2"/>
</dbReference>
<sequence length="357" mass="38251">MIYAPERTRSSDWTIAMVVPLQGPAGLFGPSCEAMSELVARDLNDAGGILGREVRMEVVDGGGDPARVAAEVGALVDQGRIDAVTGWHISSVRHTLAPVLAGRVPYVYPALYEGGEHRPGVYCSGETPRLQIEPALRWMREHMGMRRWYVVGDDYVWPRRSAAAVHAFADEIGLDIVGQSFVSLGGRNIGRVVRHIAETECDGVCMLLVGQDAVAFNRSFARAGLQDRLIRFTPLMDENMMIASGPGALVGMFAAASYFRSKVDTNSMALLGRYVDLHGPDGPPITAVSESCYEGGQTLAQLIGRAGSPSVAAIDAALDGTAYEGPRGTVEFKGRRAHQPVHLAVANGLDFDALTTL</sequence>
<geneLocation type="plasmid" evidence="5">
    <name>prb98</name>
</geneLocation>
<dbReference type="EMBL" id="CP021355">
    <property type="protein sequence ID" value="AWK76131.1"/>
    <property type="molecule type" value="Genomic_DNA"/>
</dbReference>
<accession>A0A2S2C5F5</accession>
<evidence type="ECO:0000256" key="2">
    <source>
        <dbReference type="ARBA" id="ARBA00022729"/>
    </source>
</evidence>
<dbReference type="Proteomes" id="UP000245711">
    <property type="component" value="Plasmid pRB98"/>
</dbReference>
<comment type="similarity">
    <text evidence="1">Belongs to the leucine-binding protein family.</text>
</comment>
<dbReference type="CDD" id="cd06358">
    <property type="entry name" value="PBP1_NHase"/>
    <property type="match status" value="1"/>
</dbReference>
<dbReference type="AlphaFoldDB" id="A0A2S2C5F5"/>
<name>A0A2S2C5F5_9NOCA</name>
<gene>
    <name evidence="4" type="ORF">CBI38_31920</name>
</gene>
<dbReference type="Pfam" id="PF13458">
    <property type="entry name" value="Peripla_BP_6"/>
    <property type="match status" value="1"/>
</dbReference>
<organism evidence="4 5">
    <name type="scientific">Rhodococcus oxybenzonivorans</name>
    <dbReference type="NCBI Taxonomy" id="1990687"/>
    <lineage>
        <taxon>Bacteria</taxon>
        <taxon>Bacillati</taxon>
        <taxon>Actinomycetota</taxon>
        <taxon>Actinomycetes</taxon>
        <taxon>Mycobacteriales</taxon>
        <taxon>Nocardiaceae</taxon>
        <taxon>Rhodococcus</taxon>
    </lineage>
</organism>
<evidence type="ECO:0000256" key="1">
    <source>
        <dbReference type="ARBA" id="ARBA00010062"/>
    </source>
</evidence>
<evidence type="ECO:0000313" key="5">
    <source>
        <dbReference type="Proteomes" id="UP000245711"/>
    </source>
</evidence>
<protein>
    <recommendedName>
        <fullName evidence="3">Leucine-binding protein domain-containing protein</fullName>
    </recommendedName>
</protein>
<dbReference type="KEGG" id="roz:CBI38_31920"/>
<dbReference type="InterPro" id="IPR028081">
    <property type="entry name" value="Leu-bd"/>
</dbReference>
<keyword evidence="4" id="KW-0614">Plasmid</keyword>
<dbReference type="PANTHER" id="PTHR47628">
    <property type="match status" value="1"/>
</dbReference>